<proteinExistence type="predicted"/>
<accession>A0A1T3DGV1</accession>
<organism evidence="3">
    <name type="scientific">Elizabethkingia anophelis</name>
    <dbReference type="NCBI Taxonomy" id="1117645"/>
    <lineage>
        <taxon>Bacteria</taxon>
        <taxon>Pseudomonadati</taxon>
        <taxon>Bacteroidota</taxon>
        <taxon>Flavobacteriia</taxon>
        <taxon>Flavobacteriales</taxon>
        <taxon>Weeksellaceae</taxon>
        <taxon>Elizabethkingia</taxon>
    </lineage>
</organism>
<feature type="transmembrane region" description="Helical" evidence="1">
    <location>
        <begin position="74"/>
        <end position="98"/>
    </location>
</feature>
<protein>
    <submittedName>
        <fullName evidence="3">Uncharacterized protein</fullName>
    </submittedName>
</protein>
<dbReference type="Proteomes" id="UP000189738">
    <property type="component" value="Chromosome"/>
</dbReference>
<dbReference type="EMBL" id="CP014339">
    <property type="protein sequence ID" value="AQX51878.1"/>
    <property type="molecule type" value="Genomic_DNA"/>
</dbReference>
<keyword evidence="1" id="KW-0812">Transmembrane</keyword>
<keyword evidence="1" id="KW-1133">Transmembrane helix</keyword>
<dbReference type="AlphaFoldDB" id="A0A1T3DGV1"/>
<evidence type="ECO:0000313" key="2">
    <source>
        <dbReference type="EMBL" id="AQX51878.1"/>
    </source>
</evidence>
<reference evidence="2 4" key="1">
    <citation type="submission" date="2016-02" db="EMBL/GenBank/DDBJ databases">
        <authorList>
            <person name="Nicholson A.C."/>
            <person name="Humrighouse B.W."/>
            <person name="Loparev V."/>
            <person name="Emery B."/>
            <person name="Graziano J."/>
            <person name="McQuiston J.R."/>
        </authorList>
    </citation>
    <scope>NUCLEOTIDE SEQUENCE [LARGE SCALE GENOMIC DNA]</scope>
    <source>
        <strain evidence="2 4">E6809</strain>
    </source>
</reference>
<reference evidence="3" key="2">
    <citation type="submission" date="2016-06" db="EMBL/GenBank/DDBJ databases">
        <authorList>
            <person name="Nicholson A.C."/>
        </authorList>
    </citation>
    <scope>NUCLEOTIDE SEQUENCE [LARGE SCALE GENOMIC DNA]</scope>
    <source>
        <strain evidence="3">E6809</strain>
    </source>
</reference>
<name>A0A1T3DGV1_9FLAO</name>
<feature type="transmembrane region" description="Helical" evidence="1">
    <location>
        <begin position="40"/>
        <end position="62"/>
    </location>
</feature>
<evidence type="ECO:0000256" key="1">
    <source>
        <dbReference type="SAM" id="Phobius"/>
    </source>
</evidence>
<keyword evidence="1" id="KW-0472">Membrane</keyword>
<evidence type="ECO:0000313" key="3">
    <source>
        <dbReference type="EMBL" id="OPB52600.1"/>
    </source>
</evidence>
<dbReference type="EMBL" id="MAHS01000003">
    <property type="protein sequence ID" value="OPB52600.1"/>
    <property type="molecule type" value="Genomic_DNA"/>
</dbReference>
<sequence>MMTIIKIHKIQISLYLFIIAFGIQHLIFCNYNFKWIFYEYIILGVFILSALTVLISPIVLIYESVKSINRKSVIVDEIMFLVVNLILYYIIVAMSLYLSTQIRM</sequence>
<gene>
    <name evidence="2" type="ORF">AYC66_14815</name>
    <name evidence="3" type="ORF">BAY09_15760</name>
</gene>
<feature type="transmembrane region" description="Helical" evidence="1">
    <location>
        <begin position="12"/>
        <end position="28"/>
    </location>
</feature>
<dbReference type="RefSeq" id="WP_024568127.1">
    <property type="nucleotide sequence ID" value="NZ_CP014339.1"/>
</dbReference>
<evidence type="ECO:0000313" key="4">
    <source>
        <dbReference type="Proteomes" id="UP000189738"/>
    </source>
</evidence>